<dbReference type="Proteomes" id="UP001413721">
    <property type="component" value="Unassembled WGS sequence"/>
</dbReference>
<keyword evidence="1" id="KW-0732">Signal</keyword>
<evidence type="ECO:0000313" key="4">
    <source>
        <dbReference type="Proteomes" id="UP001413721"/>
    </source>
</evidence>
<feature type="domain" description="PepSY" evidence="2">
    <location>
        <begin position="12"/>
        <end position="95"/>
    </location>
</feature>
<feature type="chain" id="PRO_5047142834" evidence="1">
    <location>
        <begin position="28"/>
        <end position="97"/>
    </location>
</feature>
<accession>A0ABU9YK52</accession>
<comment type="caution">
    <text evidence="3">The sequence shown here is derived from an EMBL/GenBank/DDBJ whole genome shotgun (WGS) entry which is preliminary data.</text>
</comment>
<evidence type="ECO:0000256" key="1">
    <source>
        <dbReference type="SAM" id="SignalP"/>
    </source>
</evidence>
<keyword evidence="4" id="KW-1185">Reference proteome</keyword>
<reference evidence="3 4" key="1">
    <citation type="submission" date="2024-03" db="EMBL/GenBank/DDBJ databases">
        <title>High-quality draft genome sequencing of Tistrella sp. BH-R2-4.</title>
        <authorList>
            <person name="Dong C."/>
        </authorList>
    </citation>
    <scope>NUCLEOTIDE SEQUENCE [LARGE SCALE GENOMIC DNA]</scope>
    <source>
        <strain evidence="3 4">BH-R2-4</strain>
    </source>
</reference>
<sequence>MMTLSRLLARVAAPAAVLVALAAPALADPTCTTAARDAWIPEDQMKAKIAELGFKDIRSFEVTKGNCYEIYGHDKDGRKAEVYFDPTDARIVKQEID</sequence>
<feature type="signal peptide" evidence="1">
    <location>
        <begin position="1"/>
        <end position="27"/>
    </location>
</feature>
<evidence type="ECO:0000313" key="3">
    <source>
        <dbReference type="EMBL" id="MEN2989142.1"/>
    </source>
</evidence>
<dbReference type="RefSeq" id="WP_345937454.1">
    <property type="nucleotide sequence ID" value="NZ_JBBKTW010000004.1"/>
</dbReference>
<gene>
    <name evidence="3" type="ORF">WG926_12580</name>
</gene>
<name>A0ABU9YK52_9PROT</name>
<proteinExistence type="predicted"/>
<organism evidence="3 4">
    <name type="scientific">Tistrella arctica</name>
    <dbReference type="NCBI Taxonomy" id="3133430"/>
    <lineage>
        <taxon>Bacteria</taxon>
        <taxon>Pseudomonadati</taxon>
        <taxon>Pseudomonadota</taxon>
        <taxon>Alphaproteobacteria</taxon>
        <taxon>Geminicoccales</taxon>
        <taxon>Geminicoccaceae</taxon>
        <taxon>Tistrella</taxon>
    </lineage>
</organism>
<protein>
    <submittedName>
        <fullName evidence="3">PepSY domain-containing protein</fullName>
    </submittedName>
</protein>
<dbReference type="InterPro" id="IPR025711">
    <property type="entry name" value="PepSY"/>
</dbReference>
<dbReference type="EMBL" id="JBBKTW010000004">
    <property type="protein sequence ID" value="MEN2989142.1"/>
    <property type="molecule type" value="Genomic_DNA"/>
</dbReference>
<evidence type="ECO:0000259" key="2">
    <source>
        <dbReference type="Pfam" id="PF13670"/>
    </source>
</evidence>
<dbReference type="Pfam" id="PF13670">
    <property type="entry name" value="PepSY_2"/>
    <property type="match status" value="1"/>
</dbReference>